<dbReference type="AlphaFoldDB" id="A0A6P8J878"/>
<feature type="signal peptide" evidence="1">
    <location>
        <begin position="1"/>
        <end position="24"/>
    </location>
</feature>
<dbReference type="RefSeq" id="XP_033151548.1">
    <property type="nucleotide sequence ID" value="XM_033295657.1"/>
</dbReference>
<organism evidence="2 3">
    <name type="scientific">Drosophila mauritiana</name>
    <name type="common">Fruit fly</name>
    <dbReference type="NCBI Taxonomy" id="7226"/>
    <lineage>
        <taxon>Eukaryota</taxon>
        <taxon>Metazoa</taxon>
        <taxon>Ecdysozoa</taxon>
        <taxon>Arthropoda</taxon>
        <taxon>Hexapoda</taxon>
        <taxon>Insecta</taxon>
        <taxon>Pterygota</taxon>
        <taxon>Neoptera</taxon>
        <taxon>Endopterygota</taxon>
        <taxon>Diptera</taxon>
        <taxon>Brachycera</taxon>
        <taxon>Muscomorpha</taxon>
        <taxon>Ephydroidea</taxon>
        <taxon>Drosophilidae</taxon>
        <taxon>Drosophila</taxon>
        <taxon>Sophophora</taxon>
    </lineage>
</organism>
<dbReference type="GeneID" id="117135462"/>
<evidence type="ECO:0000313" key="3">
    <source>
        <dbReference type="RefSeq" id="XP_033151548.1"/>
    </source>
</evidence>
<accession>A0A6P8J878</accession>
<reference evidence="3" key="1">
    <citation type="submission" date="2025-08" db="UniProtKB">
        <authorList>
            <consortium name="RefSeq"/>
        </authorList>
    </citation>
    <scope>IDENTIFICATION</scope>
    <source>
        <strain evidence="3">Mau12</strain>
        <tissue evidence="3">Whole Body</tissue>
    </source>
</reference>
<name>A0A6P8J878_DROMA</name>
<evidence type="ECO:0000256" key="1">
    <source>
        <dbReference type="SAM" id="SignalP"/>
    </source>
</evidence>
<dbReference type="Proteomes" id="UP000515162">
    <property type="component" value="Chromosome 2R"/>
</dbReference>
<gene>
    <name evidence="3" type="primary">LOC117135462</name>
</gene>
<keyword evidence="1" id="KW-0732">Signal</keyword>
<evidence type="ECO:0000313" key="2">
    <source>
        <dbReference type="Proteomes" id="UP000515162"/>
    </source>
</evidence>
<dbReference type="CTD" id="36873"/>
<sequence>MSVIKSIFLLSILAVCLIPRETEAQATIGESWGRLGKCTQVGIETLTSLANKIVPTVYELKQCSGYVSLEPPNGKDRKITWYLKVSYEFFKKLVFDEPKCLRSLLTKLGATIKPFAEQISGLGCLDEEDYII</sequence>
<protein>
    <submittedName>
        <fullName evidence="3">Uncharacterized protein LOC117135462</fullName>
    </submittedName>
</protein>
<keyword evidence="2" id="KW-1185">Reference proteome</keyword>
<dbReference type="Pfam" id="PF06313">
    <property type="entry name" value="ACP53EA"/>
    <property type="match status" value="1"/>
</dbReference>
<proteinExistence type="predicted"/>
<feature type="chain" id="PRO_5028071029" evidence="1">
    <location>
        <begin position="25"/>
        <end position="132"/>
    </location>
</feature>
<dbReference type="InterPro" id="IPR009392">
    <property type="entry name" value="ACP53EA"/>
</dbReference>